<keyword evidence="2" id="KW-1133">Transmembrane helix</keyword>
<keyword evidence="2" id="KW-0472">Membrane</keyword>
<reference evidence="4" key="1">
    <citation type="journal article" date="2016" name="Mol. Biol. Evol.">
        <title>Comparative Genomics of Early-Diverging Mushroom-Forming Fungi Provides Insights into the Origins of Lignocellulose Decay Capabilities.</title>
        <authorList>
            <person name="Nagy L.G."/>
            <person name="Riley R."/>
            <person name="Tritt A."/>
            <person name="Adam C."/>
            <person name="Daum C."/>
            <person name="Floudas D."/>
            <person name="Sun H."/>
            <person name="Yadav J.S."/>
            <person name="Pangilinan J."/>
            <person name="Larsson K.H."/>
            <person name="Matsuura K."/>
            <person name="Barry K."/>
            <person name="Labutti K."/>
            <person name="Kuo R."/>
            <person name="Ohm R.A."/>
            <person name="Bhattacharya S.S."/>
            <person name="Shirouzu T."/>
            <person name="Yoshinaga Y."/>
            <person name="Martin F.M."/>
            <person name="Grigoriev I.V."/>
            <person name="Hibbett D.S."/>
        </authorList>
    </citation>
    <scope>NUCLEOTIDE SEQUENCE [LARGE SCALE GENOMIC DNA]</scope>
    <source>
        <strain evidence="4">CBS 109695</strain>
    </source>
</reference>
<accession>A0A166W5F7</accession>
<evidence type="ECO:0000256" key="2">
    <source>
        <dbReference type="SAM" id="Phobius"/>
    </source>
</evidence>
<dbReference type="EMBL" id="KV417482">
    <property type="protein sequence ID" value="KZP33394.1"/>
    <property type="molecule type" value="Genomic_DNA"/>
</dbReference>
<feature type="transmembrane region" description="Helical" evidence="2">
    <location>
        <begin position="80"/>
        <end position="106"/>
    </location>
</feature>
<feature type="transmembrane region" description="Helical" evidence="2">
    <location>
        <begin position="118"/>
        <end position="144"/>
    </location>
</feature>
<sequence length="339" mass="37102">MAKGPAEIAMGPMLIGMVFNILLYGIMVAQVHLYFHAYKTDKRWFKCLVLFLFFADTVNAVFDLIYIYDSLIVHFGDVEYLASANWVFATDPAMTAIIATTVQMFFAWRVKVITNSKIATAVVVFTSAMSFFGGLGTAIAVGMYPIFTEFVRFEVIVIIWLVGAAVTDVIVAVVLTVHLQRHRTGFSSTDDVVNKIIKLTVQTGAVTAIVAIFDIIFFLIDNTGTHLMFNIPLSKLYTNSLMSSLNARGGWKFGGPGMDVTSGTGDIATKRTGFNVSVGKPEIFVQVESHAMVDLEDKHAGTLFPESDSEQGHEQGHGPQGWSGGDPKPNRSTMGEKMV</sequence>
<name>A0A166W5F7_9AGAM</name>
<keyword evidence="2" id="KW-0812">Transmembrane</keyword>
<protein>
    <recommendedName>
        <fullName evidence="3">DUF6534 domain-containing protein</fullName>
    </recommendedName>
</protein>
<feature type="transmembrane region" description="Helical" evidence="2">
    <location>
        <begin position="12"/>
        <end position="35"/>
    </location>
</feature>
<dbReference type="AlphaFoldDB" id="A0A166W5F7"/>
<evidence type="ECO:0000256" key="1">
    <source>
        <dbReference type="SAM" id="MobiDB-lite"/>
    </source>
</evidence>
<dbReference type="PANTHER" id="PTHR40465:SF1">
    <property type="entry name" value="DUF6534 DOMAIN-CONTAINING PROTEIN"/>
    <property type="match status" value="1"/>
</dbReference>
<dbReference type="PANTHER" id="PTHR40465">
    <property type="entry name" value="CHROMOSOME 1, WHOLE GENOME SHOTGUN SEQUENCE"/>
    <property type="match status" value="1"/>
</dbReference>
<dbReference type="Pfam" id="PF20152">
    <property type="entry name" value="DUF6534"/>
    <property type="match status" value="1"/>
</dbReference>
<dbReference type="InterPro" id="IPR045339">
    <property type="entry name" value="DUF6534"/>
</dbReference>
<proteinExistence type="predicted"/>
<evidence type="ECO:0000259" key="3">
    <source>
        <dbReference type="Pfam" id="PF20152"/>
    </source>
</evidence>
<gene>
    <name evidence="4" type="ORF">FIBSPDRAFT_810637</name>
</gene>
<feature type="transmembrane region" description="Helical" evidence="2">
    <location>
        <begin position="199"/>
        <end position="220"/>
    </location>
</feature>
<dbReference type="STRING" id="436010.A0A166W5F7"/>
<dbReference type="OrthoDB" id="3183258at2759"/>
<feature type="transmembrane region" description="Helical" evidence="2">
    <location>
        <begin position="156"/>
        <end position="179"/>
    </location>
</feature>
<feature type="transmembrane region" description="Helical" evidence="2">
    <location>
        <begin position="47"/>
        <end position="68"/>
    </location>
</feature>
<feature type="domain" description="DUF6534" evidence="3">
    <location>
        <begin position="164"/>
        <end position="248"/>
    </location>
</feature>
<evidence type="ECO:0000313" key="4">
    <source>
        <dbReference type="EMBL" id="KZP33394.1"/>
    </source>
</evidence>
<feature type="region of interest" description="Disordered" evidence="1">
    <location>
        <begin position="302"/>
        <end position="339"/>
    </location>
</feature>
<organism evidence="4">
    <name type="scientific">Athelia psychrophila</name>
    <dbReference type="NCBI Taxonomy" id="1759441"/>
    <lineage>
        <taxon>Eukaryota</taxon>
        <taxon>Fungi</taxon>
        <taxon>Dikarya</taxon>
        <taxon>Basidiomycota</taxon>
        <taxon>Agaricomycotina</taxon>
        <taxon>Agaricomycetes</taxon>
        <taxon>Agaricomycetidae</taxon>
        <taxon>Atheliales</taxon>
        <taxon>Atheliaceae</taxon>
        <taxon>Athelia</taxon>
    </lineage>
</organism>